<evidence type="ECO:0000313" key="2">
    <source>
        <dbReference type="Proteomes" id="UP000499080"/>
    </source>
</evidence>
<reference evidence="1 2" key="1">
    <citation type="journal article" date="2019" name="Sci. Rep.">
        <title>Orb-weaving spider Araneus ventricosus genome elucidates the spidroin gene catalogue.</title>
        <authorList>
            <person name="Kono N."/>
            <person name="Nakamura H."/>
            <person name="Ohtoshi R."/>
            <person name="Moran D.A.P."/>
            <person name="Shinohara A."/>
            <person name="Yoshida Y."/>
            <person name="Fujiwara M."/>
            <person name="Mori M."/>
            <person name="Tomita M."/>
            <person name="Arakawa K."/>
        </authorList>
    </citation>
    <scope>NUCLEOTIDE SEQUENCE [LARGE SCALE GENOMIC DNA]</scope>
</reference>
<dbReference type="EMBL" id="BGPR01015532">
    <property type="protein sequence ID" value="GBN69651.1"/>
    <property type="molecule type" value="Genomic_DNA"/>
</dbReference>
<gene>
    <name evidence="1" type="ORF">AVEN_234731_1</name>
</gene>
<accession>A0A4Y2R237</accession>
<protein>
    <submittedName>
        <fullName evidence="1">Uncharacterized protein</fullName>
    </submittedName>
</protein>
<comment type="caution">
    <text evidence="1">The sequence shown here is derived from an EMBL/GenBank/DDBJ whole genome shotgun (WGS) entry which is preliminary data.</text>
</comment>
<evidence type="ECO:0000313" key="1">
    <source>
        <dbReference type="EMBL" id="GBN69651.1"/>
    </source>
</evidence>
<dbReference type="AlphaFoldDB" id="A0A4Y2R237"/>
<proteinExistence type="predicted"/>
<organism evidence="1 2">
    <name type="scientific">Araneus ventricosus</name>
    <name type="common">Orbweaver spider</name>
    <name type="synonym">Epeira ventricosa</name>
    <dbReference type="NCBI Taxonomy" id="182803"/>
    <lineage>
        <taxon>Eukaryota</taxon>
        <taxon>Metazoa</taxon>
        <taxon>Ecdysozoa</taxon>
        <taxon>Arthropoda</taxon>
        <taxon>Chelicerata</taxon>
        <taxon>Arachnida</taxon>
        <taxon>Araneae</taxon>
        <taxon>Araneomorphae</taxon>
        <taxon>Entelegynae</taxon>
        <taxon>Araneoidea</taxon>
        <taxon>Araneidae</taxon>
        <taxon>Araneus</taxon>
    </lineage>
</organism>
<name>A0A4Y2R237_ARAVE</name>
<sequence length="68" mass="7622">MSLDEKKFPRPGKKISGTTVCEQDCAIVGLESGQTNVLGGLLLDRSLREEHEWQYRESLHVPSFFLSG</sequence>
<dbReference type="Proteomes" id="UP000499080">
    <property type="component" value="Unassembled WGS sequence"/>
</dbReference>
<keyword evidence="2" id="KW-1185">Reference proteome</keyword>